<evidence type="ECO:0000256" key="1">
    <source>
        <dbReference type="SAM" id="MobiDB-lite"/>
    </source>
</evidence>
<gene>
    <name evidence="2" type="ORF">FA15DRAFT_661187</name>
</gene>
<reference evidence="2 3" key="1">
    <citation type="journal article" date="2019" name="Nat. Ecol. Evol.">
        <title>Megaphylogeny resolves global patterns of mushroom evolution.</title>
        <authorList>
            <person name="Varga T."/>
            <person name="Krizsan K."/>
            <person name="Foldi C."/>
            <person name="Dima B."/>
            <person name="Sanchez-Garcia M."/>
            <person name="Sanchez-Ramirez S."/>
            <person name="Szollosi G.J."/>
            <person name="Szarkandi J.G."/>
            <person name="Papp V."/>
            <person name="Albert L."/>
            <person name="Andreopoulos W."/>
            <person name="Angelini C."/>
            <person name="Antonin V."/>
            <person name="Barry K.W."/>
            <person name="Bougher N.L."/>
            <person name="Buchanan P."/>
            <person name="Buyck B."/>
            <person name="Bense V."/>
            <person name="Catcheside P."/>
            <person name="Chovatia M."/>
            <person name="Cooper J."/>
            <person name="Damon W."/>
            <person name="Desjardin D."/>
            <person name="Finy P."/>
            <person name="Geml J."/>
            <person name="Haridas S."/>
            <person name="Hughes K."/>
            <person name="Justo A."/>
            <person name="Karasinski D."/>
            <person name="Kautmanova I."/>
            <person name="Kiss B."/>
            <person name="Kocsube S."/>
            <person name="Kotiranta H."/>
            <person name="LaButti K.M."/>
            <person name="Lechner B.E."/>
            <person name="Liimatainen K."/>
            <person name="Lipzen A."/>
            <person name="Lukacs Z."/>
            <person name="Mihaltcheva S."/>
            <person name="Morgado L.N."/>
            <person name="Niskanen T."/>
            <person name="Noordeloos M.E."/>
            <person name="Ohm R.A."/>
            <person name="Ortiz-Santana B."/>
            <person name="Ovrebo C."/>
            <person name="Racz N."/>
            <person name="Riley R."/>
            <person name="Savchenko A."/>
            <person name="Shiryaev A."/>
            <person name="Soop K."/>
            <person name="Spirin V."/>
            <person name="Szebenyi C."/>
            <person name="Tomsovsky M."/>
            <person name="Tulloss R.E."/>
            <person name="Uehling J."/>
            <person name="Grigoriev I.V."/>
            <person name="Vagvolgyi C."/>
            <person name="Papp T."/>
            <person name="Martin F.M."/>
            <person name="Miettinen O."/>
            <person name="Hibbett D.S."/>
            <person name="Nagy L.G."/>
        </authorList>
    </citation>
    <scope>NUCLEOTIDE SEQUENCE [LARGE SCALE GENOMIC DNA]</scope>
    <source>
        <strain evidence="2 3">CBS 121175</strain>
    </source>
</reference>
<dbReference type="EMBL" id="ML210462">
    <property type="protein sequence ID" value="TFK17790.1"/>
    <property type="molecule type" value="Genomic_DNA"/>
</dbReference>
<proteinExistence type="predicted"/>
<name>A0A5C3KCT3_COPMA</name>
<evidence type="ECO:0000313" key="3">
    <source>
        <dbReference type="Proteomes" id="UP000307440"/>
    </source>
</evidence>
<dbReference type="OrthoDB" id="3212410at2759"/>
<dbReference type="AlphaFoldDB" id="A0A5C3KCT3"/>
<feature type="compositionally biased region" description="Acidic residues" evidence="1">
    <location>
        <begin position="174"/>
        <end position="184"/>
    </location>
</feature>
<accession>A0A5C3KCT3</accession>
<sequence length="212" mass="24502">MAKRWQNRLDDPPQKDDSEEVLVLKSEYNPVWDYFSARELGDKVIGYWKEYAQRANTGQLTRQTIYQPFEAGSAYTGAVLREEYFSNWQVNRFAQDGTPLPMDHEHNYAPIPDISKTRILNSRLLVSKKRTRNLLDLTSLWKKTVIAKMDIDVLERDPDVVMASPKQLGPLDLGESDDDYESDDSTDRIDPNIFISMMAGYVPKTFTERNAE</sequence>
<dbReference type="Proteomes" id="UP000307440">
    <property type="component" value="Unassembled WGS sequence"/>
</dbReference>
<keyword evidence="3" id="KW-1185">Reference proteome</keyword>
<protein>
    <submittedName>
        <fullName evidence="2">Uncharacterized protein</fullName>
    </submittedName>
</protein>
<organism evidence="2 3">
    <name type="scientific">Coprinopsis marcescibilis</name>
    <name type="common">Agaric fungus</name>
    <name type="synonym">Psathyrella marcescibilis</name>
    <dbReference type="NCBI Taxonomy" id="230819"/>
    <lineage>
        <taxon>Eukaryota</taxon>
        <taxon>Fungi</taxon>
        <taxon>Dikarya</taxon>
        <taxon>Basidiomycota</taxon>
        <taxon>Agaricomycotina</taxon>
        <taxon>Agaricomycetes</taxon>
        <taxon>Agaricomycetidae</taxon>
        <taxon>Agaricales</taxon>
        <taxon>Agaricineae</taxon>
        <taxon>Psathyrellaceae</taxon>
        <taxon>Coprinopsis</taxon>
    </lineage>
</organism>
<dbReference type="STRING" id="230819.A0A5C3KCT3"/>
<feature type="region of interest" description="Disordered" evidence="1">
    <location>
        <begin position="164"/>
        <end position="188"/>
    </location>
</feature>
<evidence type="ECO:0000313" key="2">
    <source>
        <dbReference type="EMBL" id="TFK17790.1"/>
    </source>
</evidence>